<dbReference type="STRING" id="1088869.GMO_07520"/>
<protein>
    <recommendedName>
        <fullName evidence="3">Ysc84 actin-binding domain-containing protein</fullName>
    </recommendedName>
</protein>
<keyword evidence="2" id="KW-0732">Signal</keyword>
<dbReference type="GO" id="GO:0035091">
    <property type="term" value="F:phosphatidylinositol binding"/>
    <property type="evidence" value="ECO:0007669"/>
    <property type="project" value="TreeGrafter"/>
</dbReference>
<keyword evidence="5" id="KW-1185">Reference proteome</keyword>
<dbReference type="Pfam" id="PF04366">
    <property type="entry name" value="Ysc84"/>
    <property type="match status" value="1"/>
</dbReference>
<dbReference type="Proteomes" id="UP000004949">
    <property type="component" value="Unassembled WGS sequence"/>
</dbReference>
<feature type="signal peptide" evidence="2">
    <location>
        <begin position="1"/>
        <end position="39"/>
    </location>
</feature>
<dbReference type="CDD" id="cd11524">
    <property type="entry name" value="SYLF"/>
    <property type="match status" value="1"/>
</dbReference>
<dbReference type="AlphaFoldDB" id="G6XGY7"/>
<feature type="compositionally biased region" description="Polar residues" evidence="1">
    <location>
        <begin position="284"/>
        <end position="301"/>
    </location>
</feature>
<evidence type="ECO:0000256" key="1">
    <source>
        <dbReference type="SAM" id="MobiDB-lite"/>
    </source>
</evidence>
<evidence type="ECO:0000313" key="5">
    <source>
        <dbReference type="Proteomes" id="UP000004949"/>
    </source>
</evidence>
<dbReference type="eggNOG" id="COG2930">
    <property type="taxonomic scope" value="Bacteria"/>
</dbReference>
<dbReference type="EMBL" id="AGQV01000001">
    <property type="protein sequence ID" value="EHH69445.1"/>
    <property type="molecule type" value="Genomic_DNA"/>
</dbReference>
<feature type="chain" id="PRO_5003489560" description="Ysc84 actin-binding domain-containing protein" evidence="2">
    <location>
        <begin position="40"/>
        <end position="312"/>
    </location>
</feature>
<dbReference type="PANTHER" id="PTHR15629">
    <property type="entry name" value="SH3YL1 PROTEIN"/>
    <property type="match status" value="1"/>
</dbReference>
<gene>
    <name evidence="4" type="ORF">GMO_07520</name>
</gene>
<comment type="caution">
    <text evidence="4">The sequence shown here is derived from an EMBL/GenBank/DDBJ whole genome shotgun (WGS) entry which is preliminary data.</text>
</comment>
<evidence type="ECO:0000256" key="2">
    <source>
        <dbReference type="SAM" id="SignalP"/>
    </source>
</evidence>
<dbReference type="PANTHER" id="PTHR15629:SF2">
    <property type="entry name" value="SH3 DOMAIN-CONTAINING YSC84-LIKE PROTEIN 1"/>
    <property type="match status" value="1"/>
</dbReference>
<dbReference type="PATRIC" id="fig|1088869.3.peg.758"/>
<dbReference type="InterPro" id="IPR007461">
    <property type="entry name" value="Ysc84_actin-binding"/>
</dbReference>
<organism evidence="4 5">
    <name type="scientific">Gluconobacter morbifer G707</name>
    <dbReference type="NCBI Taxonomy" id="1088869"/>
    <lineage>
        <taxon>Bacteria</taxon>
        <taxon>Pseudomonadati</taxon>
        <taxon>Pseudomonadota</taxon>
        <taxon>Alphaproteobacteria</taxon>
        <taxon>Acetobacterales</taxon>
        <taxon>Acetobacteraceae</taxon>
        <taxon>Gluconobacter</taxon>
    </lineage>
</organism>
<dbReference type="InterPro" id="IPR051702">
    <property type="entry name" value="SH3_domain_YSC84-like"/>
</dbReference>
<feature type="domain" description="Ysc84 actin-binding" evidence="3">
    <location>
        <begin position="124"/>
        <end position="244"/>
    </location>
</feature>
<evidence type="ECO:0000313" key="4">
    <source>
        <dbReference type="EMBL" id="EHH69445.1"/>
    </source>
</evidence>
<sequence>MREHDFSRILQKVASMTLSGLLRSTILMASGCTALSACASEAQTTASQQQIIVDKATLAVQDIFSGSTPRSRSQKLLAQAKAVMVCPSVLNMSFGIGGSGGRCLLLSRDARGSWSDPAFYRLGTGSLGFQLGVQSSEMIFFIMSQRGIQAMLDSQFKFDASASASFASIGTGLQDSTAGASNTDIYAAQKNEGLYAGAALGGSKLTVDSGANRAYYNQSVGPEDIIVTMRVNNPAADPLRRMLMSIAQVPTATTARSTTATAAGTTSTAHSTTTGTASETGSSPYPSNYDSSRPYNAQQGAVKSESLGRVGH</sequence>
<feature type="region of interest" description="Disordered" evidence="1">
    <location>
        <begin position="253"/>
        <end position="312"/>
    </location>
</feature>
<feature type="compositionally biased region" description="Low complexity" evidence="1">
    <location>
        <begin position="253"/>
        <end position="283"/>
    </location>
</feature>
<proteinExistence type="predicted"/>
<evidence type="ECO:0000259" key="3">
    <source>
        <dbReference type="Pfam" id="PF04366"/>
    </source>
</evidence>
<name>G6XGY7_9PROT</name>
<accession>G6XGY7</accession>
<reference evidence="4 5" key="1">
    <citation type="submission" date="2011-10" db="EMBL/GenBank/DDBJ databases">
        <title>Genome sequence of Gluconobacter morbifer G707, isolated from Drosophila gut.</title>
        <authorList>
            <person name="Lee W.-J."/>
            <person name="Kim E.-K."/>
        </authorList>
    </citation>
    <scope>NUCLEOTIDE SEQUENCE [LARGE SCALE GENOMIC DNA]</scope>
    <source>
        <strain evidence="4 5">G707</strain>
    </source>
</reference>